<dbReference type="EMBL" id="JABAIA010000001">
    <property type="protein sequence ID" value="NLR63884.1"/>
    <property type="molecule type" value="Genomic_DNA"/>
</dbReference>
<name>A0A847RQ93_9BACT</name>
<evidence type="ECO:0000313" key="7">
    <source>
        <dbReference type="EMBL" id="NLR63884.1"/>
    </source>
</evidence>
<proteinExistence type="predicted"/>
<dbReference type="GO" id="GO:0006508">
    <property type="term" value="P:proteolysis"/>
    <property type="evidence" value="ECO:0007669"/>
    <property type="project" value="UniProtKB-KW"/>
</dbReference>
<dbReference type="Proteomes" id="UP000570474">
    <property type="component" value="Unassembled WGS sequence"/>
</dbReference>
<dbReference type="Gene3D" id="3.40.390.10">
    <property type="entry name" value="Collagenase (Catalytic Domain)"/>
    <property type="match status" value="1"/>
</dbReference>
<dbReference type="PANTHER" id="PTHR15910:SF1">
    <property type="entry name" value="ARCHAEMETZINCIN-2"/>
    <property type="match status" value="1"/>
</dbReference>
<dbReference type="GO" id="GO:0008237">
    <property type="term" value="F:metallopeptidase activity"/>
    <property type="evidence" value="ECO:0007669"/>
    <property type="project" value="UniProtKB-KW"/>
</dbReference>
<comment type="caution">
    <text evidence="7">The sequence shown here is derived from an EMBL/GenBank/DDBJ whole genome shotgun (WGS) entry which is preliminary data.</text>
</comment>
<dbReference type="CDD" id="cd11375">
    <property type="entry name" value="Peptidase_M54"/>
    <property type="match status" value="1"/>
</dbReference>
<keyword evidence="8" id="KW-1185">Reference proteome</keyword>
<keyword evidence="4" id="KW-0378">Hydrolase</keyword>
<organism evidence="7 8">
    <name type="scientific">Chitinophaga varians</name>
    <dbReference type="NCBI Taxonomy" id="2202339"/>
    <lineage>
        <taxon>Bacteria</taxon>
        <taxon>Pseudomonadati</taxon>
        <taxon>Bacteroidota</taxon>
        <taxon>Chitinophagia</taxon>
        <taxon>Chitinophagales</taxon>
        <taxon>Chitinophagaceae</taxon>
        <taxon>Chitinophaga</taxon>
    </lineage>
</organism>
<keyword evidence="5" id="KW-0862">Zinc</keyword>
<dbReference type="Pfam" id="PF07998">
    <property type="entry name" value="Peptidase_M54"/>
    <property type="match status" value="1"/>
</dbReference>
<protein>
    <submittedName>
        <fullName evidence="7">Zn-dependent protease</fullName>
    </submittedName>
</protein>
<dbReference type="InterPro" id="IPR012962">
    <property type="entry name" value="Pept_M54_archaemetzincn"/>
</dbReference>
<evidence type="ECO:0000256" key="3">
    <source>
        <dbReference type="ARBA" id="ARBA00022723"/>
    </source>
</evidence>
<keyword evidence="3" id="KW-0479">Metal-binding</keyword>
<evidence type="ECO:0000256" key="5">
    <source>
        <dbReference type="ARBA" id="ARBA00022833"/>
    </source>
</evidence>
<evidence type="ECO:0000256" key="1">
    <source>
        <dbReference type="ARBA" id="ARBA00001947"/>
    </source>
</evidence>
<comment type="cofactor">
    <cofactor evidence="1">
        <name>Zn(2+)</name>
        <dbReference type="ChEBI" id="CHEBI:29105"/>
    </cofactor>
</comment>
<keyword evidence="6" id="KW-0482">Metalloprotease</keyword>
<evidence type="ECO:0000313" key="8">
    <source>
        <dbReference type="Proteomes" id="UP000570474"/>
    </source>
</evidence>
<evidence type="ECO:0000256" key="4">
    <source>
        <dbReference type="ARBA" id="ARBA00022801"/>
    </source>
</evidence>
<dbReference type="InterPro" id="IPR024079">
    <property type="entry name" value="MetalloPept_cat_dom_sf"/>
</dbReference>
<reference evidence="7 8" key="1">
    <citation type="submission" date="2020-04" db="EMBL/GenBank/DDBJ databases">
        <authorList>
            <person name="Yin C."/>
        </authorList>
    </citation>
    <scope>NUCLEOTIDE SEQUENCE [LARGE SCALE GENOMIC DNA]</scope>
    <source>
        <strain evidence="7 8">Ae27</strain>
    </source>
</reference>
<sequence length="287" mass="32588">MSMFFACGYKHADPVIAGQQAYFNAIARNDVPLGTPQEGDWRAAHNEKAQTFDAYKAARPVKPTAARSVIYLLPVGEFTPLQEKILEAAREYTAIFFQLKTVLLPAHSDSAFPAGTFRQREDGHIQLLAPYILDSLLKGNIPNDGITLMAISALDLYPKSDWNYVFGLASYTDKVGVSSIYRLQDKTLDTSNYITCLKRLNKVASHEIGHMFSLRHCLHAQCVMNGSNNLHETDQAPNRLCSACQQKLYWNLRYDHQKRLEQLVNYCHQQQLQPEQRLLQKDLDAIR</sequence>
<evidence type="ECO:0000256" key="2">
    <source>
        <dbReference type="ARBA" id="ARBA00022670"/>
    </source>
</evidence>
<dbReference type="GO" id="GO:0046872">
    <property type="term" value="F:metal ion binding"/>
    <property type="evidence" value="ECO:0007669"/>
    <property type="project" value="UniProtKB-KW"/>
</dbReference>
<dbReference type="PANTHER" id="PTHR15910">
    <property type="entry name" value="ARCHAEMETZINCIN"/>
    <property type="match status" value="1"/>
</dbReference>
<dbReference type="RefSeq" id="WP_168869865.1">
    <property type="nucleotide sequence ID" value="NZ_JABAIA010000001.1"/>
</dbReference>
<keyword evidence="2 7" id="KW-0645">Protease</keyword>
<evidence type="ECO:0000256" key="6">
    <source>
        <dbReference type="ARBA" id="ARBA00023049"/>
    </source>
</evidence>
<accession>A0A847RQ93</accession>
<dbReference type="SUPFAM" id="SSF55486">
    <property type="entry name" value="Metalloproteases ('zincins'), catalytic domain"/>
    <property type="match status" value="1"/>
</dbReference>
<dbReference type="AlphaFoldDB" id="A0A847RQ93"/>
<gene>
    <name evidence="7" type="ORF">HGH92_06180</name>
</gene>